<evidence type="ECO:0000313" key="2">
    <source>
        <dbReference type="EMBL" id="GAA1491970.1"/>
    </source>
</evidence>
<keyword evidence="1" id="KW-0472">Membrane</keyword>
<dbReference type="Proteomes" id="UP001501742">
    <property type="component" value="Unassembled WGS sequence"/>
</dbReference>
<reference evidence="3" key="1">
    <citation type="journal article" date="2019" name="Int. J. Syst. Evol. Microbiol.">
        <title>The Global Catalogue of Microorganisms (GCM) 10K type strain sequencing project: providing services to taxonomists for standard genome sequencing and annotation.</title>
        <authorList>
            <consortium name="The Broad Institute Genomics Platform"/>
            <consortium name="The Broad Institute Genome Sequencing Center for Infectious Disease"/>
            <person name="Wu L."/>
            <person name="Ma J."/>
        </authorList>
    </citation>
    <scope>NUCLEOTIDE SEQUENCE [LARGE SCALE GENOMIC DNA]</scope>
    <source>
        <strain evidence="3">JCM 12140</strain>
    </source>
</reference>
<organism evidence="2 3">
    <name type="scientific">Curtobacterium herbarum</name>
    <dbReference type="NCBI Taxonomy" id="150122"/>
    <lineage>
        <taxon>Bacteria</taxon>
        <taxon>Bacillati</taxon>
        <taxon>Actinomycetota</taxon>
        <taxon>Actinomycetes</taxon>
        <taxon>Micrococcales</taxon>
        <taxon>Microbacteriaceae</taxon>
        <taxon>Curtobacterium</taxon>
    </lineage>
</organism>
<name>A0ABP4JZN1_9MICO</name>
<keyword evidence="1" id="KW-0812">Transmembrane</keyword>
<feature type="transmembrane region" description="Helical" evidence="1">
    <location>
        <begin position="35"/>
        <end position="58"/>
    </location>
</feature>
<comment type="caution">
    <text evidence="2">The sequence shown here is derived from an EMBL/GenBank/DDBJ whole genome shotgun (WGS) entry which is preliminary data.</text>
</comment>
<keyword evidence="3" id="KW-1185">Reference proteome</keyword>
<evidence type="ECO:0000313" key="3">
    <source>
        <dbReference type="Proteomes" id="UP001501742"/>
    </source>
</evidence>
<protein>
    <submittedName>
        <fullName evidence="2">Uncharacterized protein</fullName>
    </submittedName>
</protein>
<gene>
    <name evidence="2" type="ORF">GCM10009627_03160</name>
</gene>
<dbReference type="EMBL" id="BAAAJX010000002">
    <property type="protein sequence ID" value="GAA1491970.1"/>
    <property type="molecule type" value="Genomic_DNA"/>
</dbReference>
<sequence>MRVPRLSPGVHTCAHTAGLRRARIELVRTRFTMKYVVYGLTSVLTSSAAASAVMRYAVALGQAGSSDLVAIPAVDIAGVPIAVEVLLGPGVPLLAEPAADDLLEPEHREFIGDLEERTRTVLARRSERA</sequence>
<keyword evidence="1" id="KW-1133">Transmembrane helix</keyword>
<proteinExistence type="predicted"/>
<accession>A0ABP4JZN1</accession>
<evidence type="ECO:0000256" key="1">
    <source>
        <dbReference type="SAM" id="Phobius"/>
    </source>
</evidence>